<feature type="transmembrane region" description="Helical" evidence="7">
    <location>
        <begin position="329"/>
        <end position="353"/>
    </location>
</feature>
<dbReference type="Proteomes" id="UP000747399">
    <property type="component" value="Unassembled WGS sequence"/>
</dbReference>
<keyword evidence="6 7" id="KW-0472">Membrane</keyword>
<feature type="transmembrane region" description="Helical" evidence="7">
    <location>
        <begin position="286"/>
        <end position="304"/>
    </location>
</feature>
<comment type="similarity">
    <text evidence="2">Belongs to the UbiA prenyltransferase family.</text>
</comment>
<evidence type="ECO:0000313" key="8">
    <source>
        <dbReference type="EMBL" id="GIL56301.1"/>
    </source>
</evidence>
<comment type="subcellular location">
    <subcellularLocation>
        <location evidence="1">Membrane</location>
        <topology evidence="1">Multi-pass membrane protein</topology>
    </subcellularLocation>
</comment>
<name>A0A8J4BD06_9CHLO</name>
<dbReference type="CDD" id="cd13960">
    <property type="entry name" value="PT_UbiA_HPT1"/>
    <property type="match status" value="1"/>
</dbReference>
<evidence type="ECO:0000256" key="1">
    <source>
        <dbReference type="ARBA" id="ARBA00004141"/>
    </source>
</evidence>
<dbReference type="EMBL" id="BNCO01000024">
    <property type="protein sequence ID" value="GIL56301.1"/>
    <property type="molecule type" value="Genomic_DNA"/>
</dbReference>
<comment type="caution">
    <text evidence="8">The sequence shown here is derived from an EMBL/GenBank/DDBJ whole genome shotgun (WGS) entry which is preliminary data.</text>
</comment>
<evidence type="ECO:0000256" key="5">
    <source>
        <dbReference type="ARBA" id="ARBA00022989"/>
    </source>
</evidence>
<evidence type="ECO:0000256" key="4">
    <source>
        <dbReference type="ARBA" id="ARBA00022692"/>
    </source>
</evidence>
<feature type="transmembrane region" description="Helical" evidence="7">
    <location>
        <begin position="116"/>
        <end position="141"/>
    </location>
</feature>
<feature type="transmembrane region" description="Helical" evidence="7">
    <location>
        <begin position="216"/>
        <end position="235"/>
    </location>
</feature>
<dbReference type="InterPro" id="IPR044502">
    <property type="entry name" value="AtHST-like"/>
</dbReference>
<feature type="transmembrane region" description="Helical" evidence="7">
    <location>
        <begin position="360"/>
        <end position="377"/>
    </location>
</feature>
<keyword evidence="3" id="KW-0808">Transferase</keyword>
<dbReference type="InterPro" id="IPR000537">
    <property type="entry name" value="UbiA_prenyltransferase"/>
</dbReference>
<dbReference type="AlphaFoldDB" id="A0A8J4BD06"/>
<feature type="transmembrane region" description="Helical" evidence="7">
    <location>
        <begin position="255"/>
        <end position="274"/>
    </location>
</feature>
<dbReference type="NCBIfam" id="NF009525">
    <property type="entry name" value="PRK12887.1"/>
    <property type="match status" value="1"/>
</dbReference>
<feature type="transmembrane region" description="Helical" evidence="7">
    <location>
        <begin position="389"/>
        <end position="409"/>
    </location>
</feature>
<dbReference type="GO" id="GO:0004659">
    <property type="term" value="F:prenyltransferase activity"/>
    <property type="evidence" value="ECO:0007669"/>
    <property type="project" value="InterPro"/>
</dbReference>
<proteinExistence type="inferred from homology"/>
<dbReference type="Gene3D" id="1.20.120.1780">
    <property type="entry name" value="UbiA prenyltransferase"/>
    <property type="match status" value="1"/>
</dbReference>
<feature type="transmembrane region" description="Helical" evidence="7">
    <location>
        <begin position="92"/>
        <end position="110"/>
    </location>
</feature>
<keyword evidence="9" id="KW-1185">Reference proteome</keyword>
<evidence type="ECO:0000256" key="6">
    <source>
        <dbReference type="ARBA" id="ARBA00023136"/>
    </source>
</evidence>
<evidence type="ECO:0000256" key="2">
    <source>
        <dbReference type="ARBA" id="ARBA00005985"/>
    </source>
</evidence>
<dbReference type="GO" id="GO:0016020">
    <property type="term" value="C:membrane"/>
    <property type="evidence" value="ECO:0007669"/>
    <property type="project" value="UniProtKB-SubCell"/>
</dbReference>
<protein>
    <submittedName>
        <fullName evidence="8">Uncharacterized protein</fullName>
    </submittedName>
</protein>
<evidence type="ECO:0000256" key="7">
    <source>
        <dbReference type="SAM" id="Phobius"/>
    </source>
</evidence>
<organism evidence="8 9">
    <name type="scientific">Volvox africanus</name>
    <dbReference type="NCBI Taxonomy" id="51714"/>
    <lineage>
        <taxon>Eukaryota</taxon>
        <taxon>Viridiplantae</taxon>
        <taxon>Chlorophyta</taxon>
        <taxon>core chlorophytes</taxon>
        <taxon>Chlorophyceae</taxon>
        <taxon>CS clade</taxon>
        <taxon>Chlamydomonadales</taxon>
        <taxon>Volvocaceae</taxon>
        <taxon>Volvox</taxon>
    </lineage>
</organism>
<evidence type="ECO:0000313" key="9">
    <source>
        <dbReference type="Proteomes" id="UP000747399"/>
    </source>
</evidence>
<feature type="transmembrane region" description="Helical" evidence="7">
    <location>
        <begin position="153"/>
        <end position="179"/>
    </location>
</feature>
<reference evidence="8" key="1">
    <citation type="journal article" date="2021" name="Proc. Natl. Acad. Sci. U.S.A.">
        <title>Three genomes in the algal genus Volvox reveal the fate of a haploid sex-determining region after a transition to homothallism.</title>
        <authorList>
            <person name="Yamamoto K."/>
            <person name="Hamaji T."/>
            <person name="Kawai-Toyooka H."/>
            <person name="Matsuzaki R."/>
            <person name="Takahashi F."/>
            <person name="Nishimura Y."/>
            <person name="Kawachi M."/>
            <person name="Noguchi H."/>
            <person name="Minakuchi Y."/>
            <person name="Umen J.G."/>
            <person name="Toyoda A."/>
            <person name="Nozaki H."/>
        </authorList>
    </citation>
    <scope>NUCLEOTIDE SEQUENCE</scope>
    <source>
        <strain evidence="8">NIES-3780</strain>
    </source>
</reference>
<dbReference type="PANTHER" id="PTHR43009:SF7">
    <property type="entry name" value="HOMOGENTISATE GERANYLGERANYLTRANSFERASE, CHLOROPLASTIC"/>
    <property type="match status" value="1"/>
</dbReference>
<keyword evidence="4 7" id="KW-0812">Transmembrane</keyword>
<evidence type="ECO:0000256" key="3">
    <source>
        <dbReference type="ARBA" id="ARBA00022679"/>
    </source>
</evidence>
<sequence length="410" mass="43273">MALSRAAFDPCKRLPKNRCSRCLVSLNHNFISIQRSGTGWHGLVFSRMIRVGASVVGEQGDGQPQPAAIEGPLSSMVQFAAELYKFSRPHTMIGTALSVISISLLALAGAEPGRVAMTALFQALSSSLLMNIAIVGINQLYDIEIDKINKPYLPLASGTLTPAQGVAIVALSAGLAAWIGAASGSPALMTTLLISLGLGVLYSVELPFMRWKRSPLLAAGCILAVRAIIVQLGFYTHMRAALDTAAAASAAAAPALPAVASSGAAVMGVVSALGGTLNSFFTLRPCVWFVVVFMLFFSIVIAFFKDLPDVVGDRGAGVRTLPVRLGENVVFRICVGMLTAAYAWAMAASLALPSSTAAKVVLFVGHGLMAMLLLGRARAVDTRSKADLTAYYMFVWKLFYAEYLLIPLLG</sequence>
<feature type="transmembrane region" description="Helical" evidence="7">
    <location>
        <begin position="185"/>
        <end position="204"/>
    </location>
</feature>
<gene>
    <name evidence="8" type="ORF">Vafri_11637</name>
</gene>
<dbReference type="InterPro" id="IPR044878">
    <property type="entry name" value="UbiA_sf"/>
</dbReference>
<dbReference type="Pfam" id="PF01040">
    <property type="entry name" value="UbiA"/>
    <property type="match status" value="2"/>
</dbReference>
<keyword evidence="5 7" id="KW-1133">Transmembrane helix</keyword>
<dbReference type="PANTHER" id="PTHR43009">
    <property type="entry name" value="HOMOGENTISATE SOLANESYLTRANSFERASE, CHLOROPLASTIC"/>
    <property type="match status" value="1"/>
</dbReference>
<dbReference type="Gene3D" id="1.10.357.140">
    <property type="entry name" value="UbiA prenyltransferase"/>
    <property type="match status" value="1"/>
</dbReference>
<accession>A0A8J4BD06</accession>